<evidence type="ECO:0000313" key="2">
    <source>
        <dbReference type="Proteomes" id="UP001156903"/>
    </source>
</evidence>
<dbReference type="InterPro" id="IPR034122">
    <property type="entry name" value="Retropepsin-like_bacterial"/>
</dbReference>
<name>A0ABQ6C1H7_9BURK</name>
<comment type="caution">
    <text evidence="1">The sequence shown here is derived from an EMBL/GenBank/DDBJ whole genome shotgun (WGS) entry which is preliminary data.</text>
</comment>
<dbReference type="Proteomes" id="UP001156903">
    <property type="component" value="Unassembled WGS sequence"/>
</dbReference>
<dbReference type="EMBL" id="BSPB01000005">
    <property type="protein sequence ID" value="GLS13564.1"/>
    <property type="molecule type" value="Genomic_DNA"/>
</dbReference>
<organism evidence="1 2">
    <name type="scientific">Hydrogenophaga electricum</name>
    <dbReference type="NCBI Taxonomy" id="1230953"/>
    <lineage>
        <taxon>Bacteria</taxon>
        <taxon>Pseudomonadati</taxon>
        <taxon>Pseudomonadota</taxon>
        <taxon>Betaproteobacteria</taxon>
        <taxon>Burkholderiales</taxon>
        <taxon>Comamonadaceae</taxon>
        <taxon>Hydrogenophaga</taxon>
    </lineage>
</organism>
<accession>A0ABQ6C1H7</accession>
<protein>
    <recommendedName>
        <fullName evidence="3">TIGR02281 family clan AA aspartic protease</fullName>
    </recommendedName>
</protein>
<evidence type="ECO:0008006" key="3">
    <source>
        <dbReference type="Google" id="ProtNLM"/>
    </source>
</evidence>
<dbReference type="InterPro" id="IPR001969">
    <property type="entry name" value="Aspartic_peptidase_AS"/>
</dbReference>
<dbReference type="InterPro" id="IPR021109">
    <property type="entry name" value="Peptidase_aspartic_dom_sf"/>
</dbReference>
<dbReference type="PROSITE" id="PS00141">
    <property type="entry name" value="ASP_PROTEASE"/>
    <property type="match status" value="1"/>
</dbReference>
<dbReference type="RefSeq" id="WP_348533524.1">
    <property type="nucleotide sequence ID" value="NZ_BSPB01000005.1"/>
</dbReference>
<sequence length="246" mass="25599">MNHTLRRCVAALCRAPSARPGIAPTWPAALRRSLGCALLGLLGGAPAAAWAQSVALSGISGSRALLVVDGAAPKFLAPGQTHQGVKLVAIEDGAAIIEVAGRRQSLQVGHAPVSVGGSGAADAGGQRIVLTADARGHFAPQGQINGRAVQFLVDTGATAIALSEAEARRIGLAYEQGRRVAVSTANGSATAHLVRLNQVRIGDVRIYDVEAVVTPQSMPYVLLGNTFLNRFQMQRSADQLTLEKRY</sequence>
<reference evidence="2" key="1">
    <citation type="journal article" date="2019" name="Int. J. Syst. Evol. Microbiol.">
        <title>The Global Catalogue of Microorganisms (GCM) 10K type strain sequencing project: providing services to taxonomists for standard genome sequencing and annotation.</title>
        <authorList>
            <consortium name="The Broad Institute Genomics Platform"/>
            <consortium name="The Broad Institute Genome Sequencing Center for Infectious Disease"/>
            <person name="Wu L."/>
            <person name="Ma J."/>
        </authorList>
    </citation>
    <scope>NUCLEOTIDE SEQUENCE [LARGE SCALE GENOMIC DNA]</scope>
    <source>
        <strain evidence="2">NBRC 109341</strain>
    </source>
</reference>
<dbReference type="SUPFAM" id="SSF50630">
    <property type="entry name" value="Acid proteases"/>
    <property type="match status" value="1"/>
</dbReference>
<dbReference type="Gene3D" id="2.40.70.10">
    <property type="entry name" value="Acid Proteases"/>
    <property type="match status" value="1"/>
</dbReference>
<dbReference type="CDD" id="cd05483">
    <property type="entry name" value="retropepsin_like_bacteria"/>
    <property type="match status" value="1"/>
</dbReference>
<gene>
    <name evidence="1" type="ORF">GCM10007935_09940</name>
</gene>
<dbReference type="NCBIfam" id="TIGR02281">
    <property type="entry name" value="clan_AA_DTGA"/>
    <property type="match status" value="1"/>
</dbReference>
<dbReference type="InterPro" id="IPR011969">
    <property type="entry name" value="Clan_AA_Asp_peptidase_C"/>
</dbReference>
<proteinExistence type="predicted"/>
<keyword evidence="2" id="KW-1185">Reference proteome</keyword>
<dbReference type="Pfam" id="PF13975">
    <property type="entry name" value="gag-asp_proteas"/>
    <property type="match status" value="1"/>
</dbReference>
<evidence type="ECO:0000313" key="1">
    <source>
        <dbReference type="EMBL" id="GLS13564.1"/>
    </source>
</evidence>